<dbReference type="Proteomes" id="UP000727407">
    <property type="component" value="Unassembled WGS sequence"/>
</dbReference>
<dbReference type="AlphaFoldDB" id="A0A8J4X8M2"/>
<evidence type="ECO:0000313" key="2">
    <source>
        <dbReference type="EMBL" id="KAF5908552.1"/>
    </source>
</evidence>
<name>A0A8J4X8M2_CLAMG</name>
<evidence type="ECO:0000256" key="1">
    <source>
        <dbReference type="SAM" id="SignalP"/>
    </source>
</evidence>
<accession>A0A8J4X8M2</accession>
<comment type="caution">
    <text evidence="2">The sequence shown here is derived from an EMBL/GenBank/DDBJ whole genome shotgun (WGS) entry which is preliminary data.</text>
</comment>
<gene>
    <name evidence="2" type="primary">ilvD</name>
    <name evidence="2" type="ORF">DAT39_001730</name>
</gene>
<feature type="chain" id="PRO_5035226389" evidence="1">
    <location>
        <begin position="17"/>
        <end position="50"/>
    </location>
</feature>
<proteinExistence type="predicted"/>
<keyword evidence="3" id="KW-1185">Reference proteome</keyword>
<sequence length="50" mass="5785">MSRVLHLLSLIRMVSWASLLRNLSRIHSKISIKCDMRRSNLNIPQGPVSR</sequence>
<evidence type="ECO:0000313" key="3">
    <source>
        <dbReference type="Proteomes" id="UP000727407"/>
    </source>
</evidence>
<protein>
    <submittedName>
        <fullName evidence="2">Dihydroxy-acid dehydratase</fullName>
    </submittedName>
</protein>
<reference evidence="2" key="1">
    <citation type="submission" date="2020-07" db="EMBL/GenBank/DDBJ databases">
        <title>Clarias magur genome sequencing, assembly and annotation.</title>
        <authorList>
            <person name="Kushwaha B."/>
            <person name="Kumar R."/>
            <person name="Das P."/>
            <person name="Joshi C.G."/>
            <person name="Kumar D."/>
            <person name="Nagpure N.S."/>
            <person name="Pandey M."/>
            <person name="Agarwal S."/>
            <person name="Srivastava S."/>
            <person name="Singh M."/>
            <person name="Sahoo L."/>
            <person name="Jayasankar P."/>
            <person name="Meher P.K."/>
            <person name="Koringa P.G."/>
            <person name="Iquebal M.A."/>
            <person name="Das S.P."/>
            <person name="Bit A."/>
            <person name="Patnaik S."/>
            <person name="Patel N."/>
            <person name="Shah T.M."/>
            <person name="Hinsu A."/>
            <person name="Jena J.K."/>
        </authorList>
    </citation>
    <scope>NUCLEOTIDE SEQUENCE</scope>
    <source>
        <strain evidence="2">CIFAMagur01</strain>
        <tissue evidence="2">Testis</tissue>
    </source>
</reference>
<dbReference type="EMBL" id="QNUK01000012">
    <property type="protein sequence ID" value="KAF5908552.1"/>
    <property type="molecule type" value="Genomic_DNA"/>
</dbReference>
<organism evidence="2 3">
    <name type="scientific">Clarias magur</name>
    <name type="common">Asian catfish</name>
    <name type="synonym">Macropteronotus magur</name>
    <dbReference type="NCBI Taxonomy" id="1594786"/>
    <lineage>
        <taxon>Eukaryota</taxon>
        <taxon>Metazoa</taxon>
        <taxon>Chordata</taxon>
        <taxon>Craniata</taxon>
        <taxon>Vertebrata</taxon>
        <taxon>Euteleostomi</taxon>
        <taxon>Actinopterygii</taxon>
        <taxon>Neopterygii</taxon>
        <taxon>Teleostei</taxon>
        <taxon>Ostariophysi</taxon>
        <taxon>Siluriformes</taxon>
        <taxon>Clariidae</taxon>
        <taxon>Clarias</taxon>
    </lineage>
</organism>
<feature type="signal peptide" evidence="1">
    <location>
        <begin position="1"/>
        <end position="16"/>
    </location>
</feature>
<keyword evidence="1" id="KW-0732">Signal</keyword>